<dbReference type="OrthoDB" id="3178130at2"/>
<evidence type="ECO:0000256" key="3">
    <source>
        <dbReference type="ARBA" id="ARBA00022827"/>
    </source>
</evidence>
<dbReference type="SUPFAM" id="SSF51905">
    <property type="entry name" value="FAD/NAD(P)-binding domain"/>
    <property type="match status" value="1"/>
</dbReference>
<organism evidence="6 7">
    <name type="scientific">Emcibacter nanhaiensis</name>
    <dbReference type="NCBI Taxonomy" id="1505037"/>
    <lineage>
        <taxon>Bacteria</taxon>
        <taxon>Pseudomonadati</taxon>
        <taxon>Pseudomonadota</taxon>
        <taxon>Alphaproteobacteria</taxon>
        <taxon>Emcibacterales</taxon>
        <taxon>Emcibacteraceae</taxon>
        <taxon>Emcibacter</taxon>
    </lineage>
</organism>
<dbReference type="EMBL" id="VFIY01000006">
    <property type="protein sequence ID" value="TPD60728.1"/>
    <property type="molecule type" value="Genomic_DNA"/>
</dbReference>
<dbReference type="Gene3D" id="3.90.700.10">
    <property type="entry name" value="Succinate dehydrogenase/fumarate reductase flavoprotein, catalytic domain"/>
    <property type="match status" value="1"/>
</dbReference>
<keyword evidence="3" id="KW-0274">FAD</keyword>
<evidence type="ECO:0000256" key="4">
    <source>
        <dbReference type="ARBA" id="ARBA00023002"/>
    </source>
</evidence>
<keyword evidence="7" id="KW-1185">Reference proteome</keyword>
<evidence type="ECO:0000256" key="1">
    <source>
        <dbReference type="ARBA" id="ARBA00001974"/>
    </source>
</evidence>
<protein>
    <submittedName>
        <fullName evidence="6">FAD-binding protein</fullName>
    </submittedName>
</protein>
<feature type="domain" description="FAD-dependent oxidoreductase 2 FAD-binding" evidence="5">
    <location>
        <begin position="27"/>
        <end position="525"/>
    </location>
</feature>
<dbReference type="Pfam" id="PF00890">
    <property type="entry name" value="FAD_binding_2"/>
    <property type="match status" value="1"/>
</dbReference>
<sequence length="551" mass="59697">MKYTHDRINEPLKLRSPADLKWDQTHDVLIVGFGGAGVTAALEARDQGADVAIVDRFSGGGATAICGNVIYAGGGTHIQQEAGVEDTPEDMFKYLKAETSGIVGDPTLQRFCDGSADSIRWLEKHGVRFKSSCTLKKTSYPPSGIHLYHSGSELNPRYAKLARPAPRGHIAYGGFRLRATGHPDFYAPLRDSALARGVTPYLQAEAVRLIQERDGQVIGVEIRKLPANSKAEKDYIKYSRRADNWHLYAPGLAAKYRRKAEAIADSHAQPLFLQARKGVILSSGGFVMNRDMVRAHAPRYLKGLALGTSGCNGSGIALGQSVGGATGNMDRITAWRFINPPHAWATGMIVNDQGARYVDETLYGAAIGDAMCLRADGRTTLIINSTLKWRALRQILPWRARAFQYIPAFISMMFKANKGKTIEELAVKVGMDPATVRETLENYNATVRGEKEDDFGKPVTDMQDMSKGPYYAIDVSLDNKVLPCPTLTLGGLQVNEETGEVLREDGTEIKGLYAAGRTAVGIASNAYVSGLSVADCVFSGRRAGAHAAGVT</sequence>
<dbReference type="GO" id="GO:0016491">
    <property type="term" value="F:oxidoreductase activity"/>
    <property type="evidence" value="ECO:0007669"/>
    <property type="project" value="UniProtKB-KW"/>
</dbReference>
<keyword evidence="4" id="KW-0560">Oxidoreductase</keyword>
<dbReference type="InterPro" id="IPR036188">
    <property type="entry name" value="FAD/NAD-bd_sf"/>
</dbReference>
<dbReference type="InterPro" id="IPR027477">
    <property type="entry name" value="Succ_DH/fumarate_Rdtase_cat_sf"/>
</dbReference>
<comment type="caution">
    <text evidence="6">The sequence shown here is derived from an EMBL/GenBank/DDBJ whole genome shotgun (WGS) entry which is preliminary data.</text>
</comment>
<dbReference type="SUPFAM" id="SSF56425">
    <property type="entry name" value="Succinate dehydrogenase/fumarate reductase flavoprotein, catalytic domain"/>
    <property type="match status" value="1"/>
</dbReference>
<evidence type="ECO:0000256" key="2">
    <source>
        <dbReference type="ARBA" id="ARBA00022630"/>
    </source>
</evidence>
<dbReference type="AlphaFoldDB" id="A0A501PKV5"/>
<name>A0A501PKV5_9PROT</name>
<comment type="cofactor">
    <cofactor evidence="1">
        <name>FAD</name>
        <dbReference type="ChEBI" id="CHEBI:57692"/>
    </cofactor>
</comment>
<dbReference type="NCBIfam" id="NF005511">
    <property type="entry name" value="PRK07121.1-4"/>
    <property type="match status" value="1"/>
</dbReference>
<dbReference type="PRINTS" id="PR00411">
    <property type="entry name" value="PNDRDTASEI"/>
</dbReference>
<evidence type="ECO:0000313" key="6">
    <source>
        <dbReference type="EMBL" id="TPD60728.1"/>
    </source>
</evidence>
<dbReference type="PANTHER" id="PTHR43400:SF10">
    <property type="entry name" value="3-OXOSTEROID 1-DEHYDROGENASE"/>
    <property type="match status" value="1"/>
</dbReference>
<evidence type="ECO:0000313" key="7">
    <source>
        <dbReference type="Proteomes" id="UP000319148"/>
    </source>
</evidence>
<dbReference type="RefSeq" id="WP_139940386.1">
    <property type="nucleotide sequence ID" value="NZ_JBHSYP010000008.1"/>
</dbReference>
<proteinExistence type="predicted"/>
<dbReference type="GO" id="GO:0008202">
    <property type="term" value="P:steroid metabolic process"/>
    <property type="evidence" value="ECO:0007669"/>
    <property type="project" value="UniProtKB-ARBA"/>
</dbReference>
<dbReference type="Proteomes" id="UP000319148">
    <property type="component" value="Unassembled WGS sequence"/>
</dbReference>
<dbReference type="PANTHER" id="PTHR43400">
    <property type="entry name" value="FUMARATE REDUCTASE"/>
    <property type="match status" value="1"/>
</dbReference>
<keyword evidence="2" id="KW-0285">Flavoprotein</keyword>
<dbReference type="Gene3D" id="3.50.50.60">
    <property type="entry name" value="FAD/NAD(P)-binding domain"/>
    <property type="match status" value="2"/>
</dbReference>
<accession>A0A501PKV5</accession>
<reference evidence="7" key="1">
    <citation type="submission" date="2019-06" db="EMBL/GenBank/DDBJ databases">
        <title>The complete genome of Emcibacter congregatus ZYLT.</title>
        <authorList>
            <person name="Zhao Z."/>
        </authorList>
    </citation>
    <scope>NUCLEOTIDE SEQUENCE [LARGE SCALE GENOMIC DNA]</scope>
    <source>
        <strain evidence="7">MCCC 1A06723</strain>
    </source>
</reference>
<dbReference type="InterPro" id="IPR003953">
    <property type="entry name" value="FAD-dep_OxRdtase_2_FAD-bd"/>
</dbReference>
<evidence type="ECO:0000259" key="5">
    <source>
        <dbReference type="Pfam" id="PF00890"/>
    </source>
</evidence>
<gene>
    <name evidence="6" type="ORF">FIV46_08365</name>
</gene>
<dbReference type="InterPro" id="IPR050315">
    <property type="entry name" value="FAD-oxidoreductase_2"/>
</dbReference>